<comment type="caution">
    <text evidence="1">The sequence shown here is derived from an EMBL/GenBank/DDBJ whole genome shotgun (WGS) entry which is preliminary data.</text>
</comment>
<dbReference type="EMBL" id="NIQC01000005">
    <property type="protein sequence ID" value="OWZ84384.1"/>
    <property type="molecule type" value="Genomic_DNA"/>
</dbReference>
<reference evidence="1 2" key="1">
    <citation type="submission" date="2017-06" db="EMBL/GenBank/DDBJ databases">
        <title>Draft Genome Sequence of Natranaerobius trueperi halophilic, alkalithermophilic bacteria from soda lakes.</title>
        <authorList>
            <person name="Zhao B."/>
        </authorList>
    </citation>
    <scope>NUCLEOTIDE SEQUENCE [LARGE SCALE GENOMIC DNA]</scope>
    <source>
        <strain evidence="1 2">DSM 18760</strain>
    </source>
</reference>
<evidence type="ECO:0000313" key="2">
    <source>
        <dbReference type="Proteomes" id="UP000214588"/>
    </source>
</evidence>
<dbReference type="OrthoDB" id="1910980at2"/>
<evidence type="ECO:0000313" key="1">
    <source>
        <dbReference type="EMBL" id="OWZ84384.1"/>
    </source>
</evidence>
<protein>
    <submittedName>
        <fullName evidence="1">Uncharacterized protein</fullName>
    </submittedName>
</protein>
<name>A0A226C193_9FIRM</name>
<dbReference type="Proteomes" id="UP000214588">
    <property type="component" value="Unassembled WGS sequence"/>
</dbReference>
<proteinExistence type="predicted"/>
<dbReference type="AlphaFoldDB" id="A0A226C193"/>
<keyword evidence="2" id="KW-1185">Reference proteome</keyword>
<accession>A0A226C193</accession>
<organism evidence="1 2">
    <name type="scientific">Natranaerobius trueperi</name>
    <dbReference type="NCBI Taxonomy" id="759412"/>
    <lineage>
        <taxon>Bacteria</taxon>
        <taxon>Bacillati</taxon>
        <taxon>Bacillota</taxon>
        <taxon>Clostridia</taxon>
        <taxon>Natranaerobiales</taxon>
        <taxon>Natranaerobiaceae</taxon>
        <taxon>Natranaerobius</taxon>
    </lineage>
</organism>
<dbReference type="Pfam" id="PF19552">
    <property type="entry name" value="DUF6075"/>
    <property type="match status" value="1"/>
</dbReference>
<sequence>MFINEEHKERFYKYIERDGTPKEELDRMALFYILSKLVNEKGIELFYDFNSRLINPEYLEKVHLSSGEKRMIKLAFNLYNGYKSKDDCQTVYDTFYNLDPYNLQVAINGIQIRFRMLDVKGEFQ</sequence>
<gene>
    <name evidence="1" type="ORF">CDO51_03735</name>
</gene>
<dbReference type="RefSeq" id="WP_089022958.1">
    <property type="nucleotide sequence ID" value="NZ_NIQC01000005.1"/>
</dbReference>
<dbReference type="InterPro" id="IPR045721">
    <property type="entry name" value="DUF6075"/>
</dbReference>